<comment type="caution">
    <text evidence="1">The sequence shown here is derived from an EMBL/GenBank/DDBJ whole genome shotgun (WGS) entry which is preliminary data.</text>
</comment>
<accession>A0A8S9URV4</accession>
<organism evidence="1 2">
    <name type="scientific">Phytophthora infestans</name>
    <name type="common">Potato late blight agent</name>
    <name type="synonym">Botrytis infestans</name>
    <dbReference type="NCBI Taxonomy" id="4787"/>
    <lineage>
        <taxon>Eukaryota</taxon>
        <taxon>Sar</taxon>
        <taxon>Stramenopiles</taxon>
        <taxon>Oomycota</taxon>
        <taxon>Peronosporomycetes</taxon>
        <taxon>Peronosporales</taxon>
        <taxon>Peronosporaceae</taxon>
        <taxon>Phytophthora</taxon>
    </lineage>
</organism>
<dbReference type="AlphaFoldDB" id="A0A8S9URV4"/>
<reference evidence="1" key="1">
    <citation type="submission" date="2020-03" db="EMBL/GenBank/DDBJ databases">
        <title>Hybrid Assembly of Korean Phytophthora infestans isolates.</title>
        <authorList>
            <person name="Prokchorchik M."/>
            <person name="Lee Y."/>
            <person name="Seo J."/>
            <person name="Cho J.-H."/>
            <person name="Park Y.-E."/>
            <person name="Jang D.-C."/>
            <person name="Im J.-S."/>
            <person name="Choi J.-G."/>
            <person name="Park H.-J."/>
            <person name="Lee G.-B."/>
            <person name="Lee Y.-G."/>
            <person name="Hong S.-Y."/>
            <person name="Cho K."/>
            <person name="Sohn K.H."/>
        </authorList>
    </citation>
    <scope>NUCLEOTIDE SEQUENCE</scope>
    <source>
        <strain evidence="1">KR_2_A2</strain>
    </source>
</reference>
<proteinExistence type="predicted"/>
<sequence>MHPWTLKELQLDASNGLKLGPNNTPRAVEKLRKPVEYICNRGNLEYLLLGTKTTVTSFRVLPYEPTGDGRDVDTKLVSAMVCESLSERLLYVMSHRVNEGQVLIDGIPLAALIRGSMLETTAHPGTVTEREVPTYTFLPNNVRAFESINVLIQLGLLDQVKVNPRRFALLFSLLKLTR</sequence>
<dbReference type="Proteomes" id="UP000704712">
    <property type="component" value="Unassembled WGS sequence"/>
</dbReference>
<evidence type="ECO:0000313" key="1">
    <source>
        <dbReference type="EMBL" id="KAF4142072.1"/>
    </source>
</evidence>
<gene>
    <name evidence="1" type="ORF">GN958_ATG08772</name>
</gene>
<dbReference type="EMBL" id="JAACNO010001217">
    <property type="protein sequence ID" value="KAF4142072.1"/>
    <property type="molecule type" value="Genomic_DNA"/>
</dbReference>
<evidence type="ECO:0000313" key="2">
    <source>
        <dbReference type="Proteomes" id="UP000704712"/>
    </source>
</evidence>
<name>A0A8S9URV4_PHYIN</name>
<protein>
    <submittedName>
        <fullName evidence="1">Uncharacterized protein</fullName>
    </submittedName>
</protein>